<organism evidence="1 2">
    <name type="scientific">Kyrpidia spormannii</name>
    <dbReference type="NCBI Taxonomy" id="2055160"/>
    <lineage>
        <taxon>Bacteria</taxon>
        <taxon>Bacillati</taxon>
        <taxon>Bacillota</taxon>
        <taxon>Bacilli</taxon>
        <taxon>Bacillales</taxon>
        <taxon>Alicyclobacillaceae</taxon>
        <taxon>Kyrpidia</taxon>
    </lineage>
</organism>
<dbReference type="Proteomes" id="UP000231932">
    <property type="component" value="Chromosome"/>
</dbReference>
<dbReference type="EMBL" id="CP024955">
    <property type="protein sequence ID" value="ATY85378.1"/>
    <property type="molecule type" value="Genomic_DNA"/>
</dbReference>
<gene>
    <name evidence="1" type="ORF">CVV65_10950</name>
</gene>
<dbReference type="OrthoDB" id="2967500at2"/>
<evidence type="ECO:0000313" key="1">
    <source>
        <dbReference type="EMBL" id="ATY85378.1"/>
    </source>
</evidence>
<dbReference type="AlphaFoldDB" id="A0A2K8N7R8"/>
<accession>A0A2K8N7R8</accession>
<evidence type="ECO:0000313" key="2">
    <source>
        <dbReference type="Proteomes" id="UP000231932"/>
    </source>
</evidence>
<proteinExistence type="predicted"/>
<dbReference type="RefSeq" id="WP_100668159.1">
    <property type="nucleotide sequence ID" value="NZ_CP024955.1"/>
</dbReference>
<keyword evidence="2" id="KW-1185">Reference proteome</keyword>
<dbReference type="KEGG" id="kyr:CVV65_10950"/>
<reference evidence="2" key="1">
    <citation type="submission" date="2017-11" db="EMBL/GenBank/DDBJ databases">
        <title>Complete Genome Sequence of Kyrpidia sp. Strain EA-1, a thermophilic, hydrogen-oxidizing Bacterium, isolated from the Azores.</title>
        <authorList>
            <person name="Reiner J.E."/>
            <person name="Lapp C.J."/>
            <person name="Bunk B."/>
            <person name="Gescher J."/>
        </authorList>
    </citation>
    <scope>NUCLEOTIDE SEQUENCE [LARGE SCALE GENOMIC DNA]</scope>
    <source>
        <strain evidence="2">EA-1</strain>
    </source>
</reference>
<dbReference type="Pfam" id="PF19741">
    <property type="entry name" value="DUF6230"/>
    <property type="match status" value="1"/>
</dbReference>
<protein>
    <submittedName>
        <fullName evidence="1">Uncharacterized protein</fullName>
    </submittedName>
</protein>
<name>A0A2K8N7R8_9BACL</name>
<dbReference type="InterPro" id="IPR046198">
    <property type="entry name" value="DUF6230"/>
</dbReference>
<sequence length="182" mass="19568">MGYRWKWFLYSMSGALALLFALVFGIWKGGVALAVPVAGIGSFYIEADQIDVTNFKLLPKIGESSESSVVPQGASTLDATIKGMKLYKDIDMPGKGRVRVLITAAGDVKASGLTLDLSRLSSDGSFTKLEVAEHNDTDPTKKFSMGASSIVLNKPVIEGHYLFANSISLPGMVMQFELNPSQ</sequence>